<dbReference type="EMBL" id="PDJH01000001">
    <property type="protein sequence ID" value="PFG37674.1"/>
    <property type="molecule type" value="Genomic_DNA"/>
</dbReference>
<evidence type="ECO:0000256" key="2">
    <source>
        <dbReference type="ARBA" id="ARBA00022487"/>
    </source>
</evidence>
<evidence type="ECO:0000256" key="3">
    <source>
        <dbReference type="ARBA" id="ARBA00022801"/>
    </source>
</evidence>
<feature type="signal peptide" evidence="5">
    <location>
        <begin position="1"/>
        <end position="27"/>
    </location>
</feature>
<dbReference type="InterPro" id="IPR029058">
    <property type="entry name" value="AB_hydrolase_fold"/>
</dbReference>
<accession>A0A2A9EFH4</accession>
<dbReference type="Proteomes" id="UP000221394">
    <property type="component" value="Unassembled WGS sequence"/>
</dbReference>
<dbReference type="RefSeq" id="WP_098458690.1">
    <property type="nucleotide sequence ID" value="NZ_PDJH01000001.1"/>
</dbReference>
<dbReference type="SUPFAM" id="SSF53474">
    <property type="entry name" value="alpha/beta-Hydrolases"/>
    <property type="match status" value="1"/>
</dbReference>
<dbReference type="PANTHER" id="PTHR33630:SF9">
    <property type="entry name" value="CUTINASE 4"/>
    <property type="match status" value="1"/>
</dbReference>
<sequence>MRKLIRSAFVGEFALAAIGVAGAPAQAAGKEVTTACANVVVLGVRRSGEPTAASKNARALFGTRTTAVANKIKEGLGASTTIKFEGISYPAVSATDLKSYIGSGAKASNMDKSVAKGRDALIARIDHDKKSCAKSKLVIIGYSQGAWVAHDGIAKYGESAGKISNVAAIVLLADPANVGSKYQTVMVNSDGKVTGADTNRNGVCDAGEFCAYKDANLKNLVLEVAAPKGYKRIDVPDDQVSSVWNRNAPTLSWGRSCAVRGQRGRPR</sequence>
<feature type="chain" id="PRO_5012857523" evidence="5">
    <location>
        <begin position="28"/>
        <end position="267"/>
    </location>
</feature>
<dbReference type="Pfam" id="PF01083">
    <property type="entry name" value="Cutinase"/>
    <property type="match status" value="1"/>
</dbReference>
<comment type="similarity">
    <text evidence="1">Belongs to the cutinase family.</text>
</comment>
<gene>
    <name evidence="6" type="ORF">ATL41_2443</name>
</gene>
<reference evidence="6 7" key="1">
    <citation type="submission" date="2017-10" db="EMBL/GenBank/DDBJ databases">
        <title>Sequencing the genomes of 1000 actinobacteria strains.</title>
        <authorList>
            <person name="Klenk H.-P."/>
        </authorList>
    </citation>
    <scope>NUCLEOTIDE SEQUENCE [LARGE SCALE GENOMIC DNA]</scope>
    <source>
        <strain evidence="6 7">DSM 21574</strain>
    </source>
</reference>
<keyword evidence="4" id="KW-1015">Disulfide bond</keyword>
<name>A0A2A9EFH4_9MICO</name>
<evidence type="ECO:0000313" key="6">
    <source>
        <dbReference type="EMBL" id="PFG37674.1"/>
    </source>
</evidence>
<evidence type="ECO:0000256" key="4">
    <source>
        <dbReference type="ARBA" id="ARBA00023157"/>
    </source>
</evidence>
<dbReference type="PANTHER" id="PTHR33630">
    <property type="entry name" value="CUTINASE RV1984C-RELATED-RELATED"/>
    <property type="match status" value="1"/>
</dbReference>
<keyword evidence="5" id="KW-0732">Signal</keyword>
<evidence type="ECO:0000256" key="1">
    <source>
        <dbReference type="ARBA" id="ARBA00007534"/>
    </source>
</evidence>
<evidence type="ECO:0000256" key="5">
    <source>
        <dbReference type="SAM" id="SignalP"/>
    </source>
</evidence>
<dbReference type="GO" id="GO:0052689">
    <property type="term" value="F:carboxylic ester hydrolase activity"/>
    <property type="evidence" value="ECO:0007669"/>
    <property type="project" value="UniProtKB-KW"/>
</dbReference>
<dbReference type="InterPro" id="IPR000675">
    <property type="entry name" value="Cutinase/axe"/>
</dbReference>
<evidence type="ECO:0000313" key="7">
    <source>
        <dbReference type="Proteomes" id="UP000221394"/>
    </source>
</evidence>
<protein>
    <submittedName>
        <fullName evidence="6">Peptidase inhibitor family I36</fullName>
    </submittedName>
</protein>
<comment type="caution">
    <text evidence="6">The sequence shown here is derived from an EMBL/GenBank/DDBJ whole genome shotgun (WGS) entry which is preliminary data.</text>
</comment>
<keyword evidence="3" id="KW-0378">Hydrolase</keyword>
<keyword evidence="2" id="KW-0719">Serine esterase</keyword>
<dbReference type="SMART" id="SM01110">
    <property type="entry name" value="Cutinase"/>
    <property type="match status" value="1"/>
</dbReference>
<keyword evidence="7" id="KW-1185">Reference proteome</keyword>
<proteinExistence type="inferred from homology"/>
<dbReference type="Gene3D" id="3.40.50.1820">
    <property type="entry name" value="alpha/beta hydrolase"/>
    <property type="match status" value="1"/>
</dbReference>
<dbReference type="AlphaFoldDB" id="A0A2A9EFH4"/>
<dbReference type="OrthoDB" id="9758772at2"/>
<organism evidence="6 7">
    <name type="scientific">Flavimobilis soli</name>
    <dbReference type="NCBI Taxonomy" id="442709"/>
    <lineage>
        <taxon>Bacteria</taxon>
        <taxon>Bacillati</taxon>
        <taxon>Actinomycetota</taxon>
        <taxon>Actinomycetes</taxon>
        <taxon>Micrococcales</taxon>
        <taxon>Jonesiaceae</taxon>
        <taxon>Flavimobilis</taxon>
    </lineage>
</organism>